<dbReference type="EMBL" id="RSCK01000067">
    <property type="protein sequence ID" value="RUT06379.1"/>
    <property type="molecule type" value="Genomic_DNA"/>
</dbReference>
<gene>
    <name evidence="1" type="ORF">DSM107010_52620</name>
</gene>
<dbReference type="RefSeq" id="WP_127024338.1">
    <property type="nucleotide sequence ID" value="NZ_JAVKZF010000009.1"/>
</dbReference>
<evidence type="ECO:0008006" key="3">
    <source>
        <dbReference type="Google" id="ProtNLM"/>
    </source>
</evidence>
<dbReference type="Proteomes" id="UP000282574">
    <property type="component" value="Unassembled WGS sequence"/>
</dbReference>
<accession>A0AB37UD06</accession>
<dbReference type="AlphaFoldDB" id="A0AB37UD06"/>
<reference evidence="1 2" key="1">
    <citation type="journal article" date="2019" name="Genome Biol. Evol.">
        <title>Day and night: Metabolic profiles and evolutionary relationships of six axenic non-marine cyanobacteria.</title>
        <authorList>
            <person name="Will S.E."/>
            <person name="Henke P."/>
            <person name="Boedeker C."/>
            <person name="Huang S."/>
            <person name="Brinkmann H."/>
            <person name="Rohde M."/>
            <person name="Jarek M."/>
            <person name="Friedl T."/>
            <person name="Seufert S."/>
            <person name="Schumacher M."/>
            <person name="Overmann J."/>
            <person name="Neumann-Schaal M."/>
            <person name="Petersen J."/>
        </authorList>
    </citation>
    <scope>NUCLEOTIDE SEQUENCE [LARGE SCALE GENOMIC DNA]</scope>
    <source>
        <strain evidence="1 2">SAG 39.79</strain>
    </source>
</reference>
<evidence type="ECO:0000313" key="2">
    <source>
        <dbReference type="Proteomes" id="UP000282574"/>
    </source>
</evidence>
<name>A0AB37UD06_9CYAN</name>
<protein>
    <recommendedName>
        <fullName evidence="3">Type I restriction enzyme R protein N-terminal domain-containing protein</fullName>
    </recommendedName>
</protein>
<comment type="caution">
    <text evidence="1">The sequence shown here is derived from an EMBL/GenBank/DDBJ whole genome shotgun (WGS) entry which is preliminary data.</text>
</comment>
<organism evidence="1 2">
    <name type="scientific">Chroococcidiopsis cubana SAG 39.79</name>
    <dbReference type="NCBI Taxonomy" id="388085"/>
    <lineage>
        <taxon>Bacteria</taxon>
        <taxon>Bacillati</taxon>
        <taxon>Cyanobacteriota</taxon>
        <taxon>Cyanophyceae</taxon>
        <taxon>Chroococcidiopsidales</taxon>
        <taxon>Chroococcidiopsidaceae</taxon>
        <taxon>Chroococcidiopsis</taxon>
    </lineage>
</organism>
<evidence type="ECO:0000313" key="1">
    <source>
        <dbReference type="EMBL" id="RUT06379.1"/>
    </source>
</evidence>
<keyword evidence="2" id="KW-1185">Reference proteome</keyword>
<sequence>MSRKPLLDPNRSYTFSNYFDLNADPFDLVVEFGYSLIRTQLQLPQFSGDLKQLDFLKQRLDSILPYVDLTNETARREILIAPIVSELVQITHARLSIEYSLQVTSQLQGTLDYYLRTQTHLLVIEAKQADLTRGFTQLAMEMIALDQWTDLNQPNLLGAITTGNIWQFGVLHRSSKQIEQVLNLYRVTEDIEAVVRILLAALIPDERTTQIRK</sequence>
<proteinExistence type="predicted"/>